<evidence type="ECO:0000256" key="1">
    <source>
        <dbReference type="ARBA" id="ARBA00022679"/>
    </source>
</evidence>
<dbReference type="InterPro" id="IPR000182">
    <property type="entry name" value="GNAT_dom"/>
</dbReference>
<keyword evidence="4" id="KW-0687">Ribonucleoprotein</keyword>
<dbReference type="GO" id="GO:0008080">
    <property type="term" value="F:N-acetyltransferase activity"/>
    <property type="evidence" value="ECO:0007669"/>
    <property type="project" value="UniProtKB-ARBA"/>
</dbReference>
<feature type="domain" description="N-acetyltransferase" evidence="3">
    <location>
        <begin position="1"/>
        <end position="161"/>
    </location>
</feature>
<dbReference type="InterPro" id="IPR051635">
    <property type="entry name" value="SNAT-like"/>
</dbReference>
<evidence type="ECO:0000256" key="2">
    <source>
        <dbReference type="ARBA" id="ARBA00023315"/>
    </source>
</evidence>
<keyword evidence="2" id="KW-0012">Acyltransferase</keyword>
<protein>
    <submittedName>
        <fullName evidence="4">Ribosomal protein S18 acetylase RimI-like enzyme</fullName>
    </submittedName>
</protein>
<dbReference type="CDD" id="cd04301">
    <property type="entry name" value="NAT_SF"/>
    <property type="match status" value="1"/>
</dbReference>
<keyword evidence="4" id="KW-0689">Ribosomal protein</keyword>
<reference evidence="4 5" key="1">
    <citation type="submission" date="2019-03" db="EMBL/GenBank/DDBJ databases">
        <title>Genomic Encyclopedia of Type Strains, Phase IV (KMG-IV): sequencing the most valuable type-strain genomes for metagenomic binning, comparative biology and taxonomic classification.</title>
        <authorList>
            <person name="Goeker M."/>
        </authorList>
    </citation>
    <scope>NUCLEOTIDE SEQUENCE [LARGE SCALE GENOMIC DNA]</scope>
    <source>
        <strain evidence="4 5">DSM 15969</strain>
    </source>
</reference>
<evidence type="ECO:0000313" key="5">
    <source>
        <dbReference type="Proteomes" id="UP000295063"/>
    </source>
</evidence>
<proteinExistence type="predicted"/>
<evidence type="ECO:0000259" key="3">
    <source>
        <dbReference type="PROSITE" id="PS51186"/>
    </source>
</evidence>
<accession>A0A4R1Q213</accession>
<dbReference type="RefSeq" id="WP_132075446.1">
    <property type="nucleotide sequence ID" value="NZ_DAMAKO010000005.1"/>
</dbReference>
<dbReference type="SUPFAM" id="SSF55729">
    <property type="entry name" value="Acyl-CoA N-acyltransferases (Nat)"/>
    <property type="match status" value="1"/>
</dbReference>
<dbReference type="EMBL" id="SLUI01000002">
    <property type="protein sequence ID" value="TCL39239.1"/>
    <property type="molecule type" value="Genomic_DNA"/>
</dbReference>
<dbReference type="GO" id="GO:0005840">
    <property type="term" value="C:ribosome"/>
    <property type="evidence" value="ECO:0007669"/>
    <property type="project" value="UniProtKB-KW"/>
</dbReference>
<evidence type="ECO:0000313" key="4">
    <source>
        <dbReference type="EMBL" id="TCL39239.1"/>
    </source>
</evidence>
<keyword evidence="5" id="KW-1185">Reference proteome</keyword>
<dbReference type="OrthoDB" id="9800962at2"/>
<dbReference type="InterPro" id="IPR016181">
    <property type="entry name" value="Acyl_CoA_acyltransferase"/>
</dbReference>
<gene>
    <name evidence="4" type="ORF">EV210_102149</name>
</gene>
<dbReference type="Proteomes" id="UP000295063">
    <property type="component" value="Unassembled WGS sequence"/>
</dbReference>
<comment type="caution">
    <text evidence="4">The sequence shown here is derived from an EMBL/GenBank/DDBJ whole genome shotgun (WGS) entry which is preliminary data.</text>
</comment>
<dbReference type="PANTHER" id="PTHR10908:SF0">
    <property type="entry name" value="SEROTONIN N-ACETYLTRANSFERASE"/>
    <property type="match status" value="1"/>
</dbReference>
<dbReference type="PANTHER" id="PTHR10908">
    <property type="entry name" value="SEROTONIN N-ACETYLTRANSFERASE"/>
    <property type="match status" value="1"/>
</dbReference>
<keyword evidence="1" id="KW-0808">Transferase</keyword>
<dbReference type="Gene3D" id="3.40.630.30">
    <property type="match status" value="1"/>
</dbReference>
<organism evidence="4 5">
    <name type="scientific">Anaerospora hongkongensis</name>
    <dbReference type="NCBI Taxonomy" id="244830"/>
    <lineage>
        <taxon>Bacteria</taxon>
        <taxon>Bacillati</taxon>
        <taxon>Bacillota</taxon>
        <taxon>Negativicutes</taxon>
        <taxon>Selenomonadales</taxon>
        <taxon>Sporomusaceae</taxon>
        <taxon>Anaerospora</taxon>
    </lineage>
</organism>
<dbReference type="AlphaFoldDB" id="A0A4R1Q213"/>
<dbReference type="Pfam" id="PF00583">
    <property type="entry name" value="Acetyltransf_1"/>
    <property type="match status" value="1"/>
</dbReference>
<name>A0A4R1Q213_9FIRM</name>
<dbReference type="PROSITE" id="PS51186">
    <property type="entry name" value="GNAT"/>
    <property type="match status" value="1"/>
</dbReference>
<sequence length="161" mass="17793">MKIRNAAIEDLSALLVLENLCFVKTEAATPEAFEKRLRIIPDSFFVFEEDGKIIGLVNGPVIASPFITDELFRDIQANPVSGGHQSILGLAVDPQYQKLGIAAKLLSHMEQAAASRQRETVTLTCKEKYIRFYEKHGYNNSGTSGSQLGGADWFNMIKTLS</sequence>